<dbReference type="Proteomes" id="UP000268652">
    <property type="component" value="Unassembled WGS sequence"/>
</dbReference>
<gene>
    <name evidence="2" type="ORF">D7318_16320</name>
    <name evidence="1" type="ORF">D7319_15365</name>
</gene>
<dbReference type="RefSeq" id="WP_120697836.1">
    <property type="nucleotide sequence ID" value="NZ_RBDX01000010.1"/>
</dbReference>
<dbReference type="OrthoDB" id="4261953at2"/>
<evidence type="ECO:0000313" key="2">
    <source>
        <dbReference type="EMBL" id="RKN21916.1"/>
    </source>
</evidence>
<name>A0A3A9W6G6_9ACTN</name>
<comment type="caution">
    <text evidence="1">The sequence shown here is derived from an EMBL/GenBank/DDBJ whole genome shotgun (WGS) entry which is preliminary data.</text>
</comment>
<dbReference type="EMBL" id="RBDX01000010">
    <property type="protein sequence ID" value="RKN08758.1"/>
    <property type="molecule type" value="Genomic_DNA"/>
</dbReference>
<keyword evidence="3" id="KW-1185">Reference proteome</keyword>
<evidence type="ECO:0000313" key="3">
    <source>
        <dbReference type="Proteomes" id="UP000268652"/>
    </source>
</evidence>
<dbReference type="AlphaFoldDB" id="A0A3A9W6G6"/>
<sequence>MPRGRYSLHDPGDGAPLGEERFQCAPGPGGWRYVSRTFATDGEPTGSLDLTLDALGRPIRLELTAADWRIRGAALHGVTWVRASTAGGDGTEGNAAARAFTGASPAFLIATAQLLRAAESGPGGRVRLVAFTPPVLAPRTVDEHWTLTGTDVHAEDGASLAVDTYRVDDLATGERRTIHLGGDVVLAAPGVELEDLDGPPATLTPGE</sequence>
<evidence type="ECO:0000313" key="4">
    <source>
        <dbReference type="Proteomes" id="UP000275024"/>
    </source>
</evidence>
<protein>
    <submittedName>
        <fullName evidence="1">Uncharacterized protein</fullName>
    </submittedName>
</protein>
<accession>A0A3A9W6G6</accession>
<proteinExistence type="predicted"/>
<dbReference type="Proteomes" id="UP000275024">
    <property type="component" value="Unassembled WGS sequence"/>
</dbReference>
<dbReference type="EMBL" id="RBDY01000010">
    <property type="protein sequence ID" value="RKN21916.1"/>
    <property type="molecule type" value="Genomic_DNA"/>
</dbReference>
<reference evidence="3 4" key="1">
    <citation type="submission" date="2018-09" db="EMBL/GenBank/DDBJ databases">
        <title>Streptomyces sp. nov. DS1-2, an endophytic actinomycete isolated from roots of Dendrobium scabrilingue.</title>
        <authorList>
            <person name="Kuncharoen N."/>
            <person name="Kudo T."/>
            <person name="Ohkuma M."/>
            <person name="Yuki M."/>
            <person name="Tanasupawat S."/>
        </authorList>
    </citation>
    <scope>NUCLEOTIDE SEQUENCE [LARGE SCALE GENOMIC DNA]</scope>
    <source>
        <strain evidence="1 4">AZ1-7</strain>
        <strain evidence="2 3">DS1-2</strain>
    </source>
</reference>
<evidence type="ECO:0000313" key="1">
    <source>
        <dbReference type="EMBL" id="RKN08758.1"/>
    </source>
</evidence>
<organism evidence="1 4">
    <name type="scientific">Streptomyces radicis</name>
    <dbReference type="NCBI Taxonomy" id="1750517"/>
    <lineage>
        <taxon>Bacteria</taxon>
        <taxon>Bacillati</taxon>
        <taxon>Actinomycetota</taxon>
        <taxon>Actinomycetes</taxon>
        <taxon>Kitasatosporales</taxon>
        <taxon>Streptomycetaceae</taxon>
        <taxon>Streptomyces</taxon>
    </lineage>
</organism>